<dbReference type="PRINTS" id="PR01036">
    <property type="entry name" value="TCRTETB"/>
</dbReference>
<feature type="transmembrane region" description="Helical" evidence="5">
    <location>
        <begin position="182"/>
        <end position="203"/>
    </location>
</feature>
<dbReference type="SUPFAM" id="SSF103473">
    <property type="entry name" value="MFS general substrate transporter"/>
    <property type="match status" value="1"/>
</dbReference>
<feature type="transmembrane region" description="Helical" evidence="5">
    <location>
        <begin position="148"/>
        <end position="176"/>
    </location>
</feature>
<dbReference type="PANTHER" id="PTHR42718:SF39">
    <property type="entry name" value="ACTINORHODIN TRANSPORTER-RELATED"/>
    <property type="match status" value="1"/>
</dbReference>
<feature type="transmembrane region" description="Helical" evidence="5">
    <location>
        <begin position="23"/>
        <end position="46"/>
    </location>
</feature>
<name>A0ABX8QLI9_9ACTN</name>
<reference evidence="7" key="1">
    <citation type="submission" date="2020-07" db="EMBL/GenBank/DDBJ databases">
        <authorList>
            <person name="Tarantini F.S."/>
            <person name="Hong K.W."/>
            <person name="Chan K.G."/>
        </authorList>
    </citation>
    <scope>NUCLEOTIDE SEQUENCE</scope>
    <source>
        <strain evidence="7">32-07</strain>
    </source>
</reference>
<feature type="transmembrane region" description="Helical" evidence="5">
    <location>
        <begin position="446"/>
        <end position="466"/>
    </location>
</feature>
<evidence type="ECO:0000259" key="6">
    <source>
        <dbReference type="PROSITE" id="PS50850"/>
    </source>
</evidence>
<dbReference type="PROSITE" id="PS50850">
    <property type="entry name" value="MFS"/>
    <property type="match status" value="1"/>
</dbReference>
<keyword evidence="4 5" id="KW-0472">Membrane</keyword>
<evidence type="ECO:0000313" key="8">
    <source>
        <dbReference type="Proteomes" id="UP001049518"/>
    </source>
</evidence>
<evidence type="ECO:0000256" key="2">
    <source>
        <dbReference type="ARBA" id="ARBA00022692"/>
    </source>
</evidence>
<gene>
    <name evidence="7" type="ORF">AGRA3207_000047</name>
</gene>
<evidence type="ECO:0000256" key="4">
    <source>
        <dbReference type="ARBA" id="ARBA00023136"/>
    </source>
</evidence>
<dbReference type="InterPro" id="IPR020846">
    <property type="entry name" value="MFS_dom"/>
</dbReference>
<organism evidence="7 8">
    <name type="scientific">Actinomadura graeca</name>
    <dbReference type="NCBI Taxonomy" id="2750812"/>
    <lineage>
        <taxon>Bacteria</taxon>
        <taxon>Bacillati</taxon>
        <taxon>Actinomycetota</taxon>
        <taxon>Actinomycetes</taxon>
        <taxon>Streptosporangiales</taxon>
        <taxon>Thermomonosporaceae</taxon>
        <taxon>Actinomadura</taxon>
    </lineage>
</organism>
<sequence length="478" mass="48521">MTQTTDLPGTVPDRGPRNGPGRLMLALLLLGQFMAILDVNIVNVALPTMRADLHASGAGLQLVVAGYIISYAVLLITGARLGDIAGNRRMYHLGLAAFTVTSLACGLAPSTWTLVGFRFLQGAGAALMTPQVMSMIQRNFTGAARARALGVYSAVIAGGIVAGQVAGGLLVSAGLLGSGWRAVFLVNVPIGAALLLAGPRLLPADRGPRGGRLDLPGLATLSPAVLLLVVPLILGHELGWPLWGWASLAASAAFLAVFAAVERRVAAGGGRPLISGRVLRAPRLAVACAVLVLAPCTWAAFLFTTTLHLQGDLGMSPLRSGLAFVPCVTAFGLVGLSWQRLPARWHGRAVPAGFAVAAAGYLCVGPLADGGPRYLVLTTVIGAGLGVMPVVMTTALRHVPAEDAADAGGLMLTLMQIGQVTGVATVGTLFLTLAGDGGSTRHAEYGTGWALAAAAVFAAVWGAALARGGTARAAGPGT</sequence>
<keyword evidence="8" id="KW-1185">Reference proteome</keyword>
<dbReference type="Proteomes" id="UP001049518">
    <property type="component" value="Chromosome"/>
</dbReference>
<protein>
    <submittedName>
        <fullName evidence="7">MFS transporter</fullName>
    </submittedName>
</protein>
<accession>A0ABX8QLI9</accession>
<feature type="transmembrane region" description="Helical" evidence="5">
    <location>
        <begin position="350"/>
        <end position="368"/>
    </location>
</feature>
<feature type="transmembrane region" description="Helical" evidence="5">
    <location>
        <begin position="321"/>
        <end position="338"/>
    </location>
</feature>
<feature type="transmembrane region" description="Helical" evidence="5">
    <location>
        <begin position="90"/>
        <end position="109"/>
    </location>
</feature>
<feature type="transmembrane region" description="Helical" evidence="5">
    <location>
        <begin position="240"/>
        <end position="261"/>
    </location>
</feature>
<feature type="transmembrane region" description="Helical" evidence="5">
    <location>
        <begin position="281"/>
        <end position="301"/>
    </location>
</feature>
<evidence type="ECO:0000256" key="3">
    <source>
        <dbReference type="ARBA" id="ARBA00022989"/>
    </source>
</evidence>
<evidence type="ECO:0000256" key="1">
    <source>
        <dbReference type="ARBA" id="ARBA00004651"/>
    </source>
</evidence>
<keyword evidence="3 5" id="KW-1133">Transmembrane helix</keyword>
<dbReference type="Gene3D" id="1.20.1250.20">
    <property type="entry name" value="MFS general substrate transporter like domains"/>
    <property type="match status" value="1"/>
</dbReference>
<evidence type="ECO:0000256" key="5">
    <source>
        <dbReference type="SAM" id="Phobius"/>
    </source>
</evidence>
<comment type="subcellular location">
    <subcellularLocation>
        <location evidence="1">Cell membrane</location>
        <topology evidence="1">Multi-pass membrane protein</topology>
    </subcellularLocation>
</comment>
<dbReference type="Pfam" id="PF07690">
    <property type="entry name" value="MFS_1"/>
    <property type="match status" value="1"/>
</dbReference>
<dbReference type="RefSeq" id="WP_231332508.1">
    <property type="nucleotide sequence ID" value="NZ_CP059572.1"/>
</dbReference>
<feature type="transmembrane region" description="Helical" evidence="5">
    <location>
        <begin position="58"/>
        <end position="78"/>
    </location>
</feature>
<dbReference type="Gene3D" id="1.20.1720.10">
    <property type="entry name" value="Multidrug resistance protein D"/>
    <property type="match status" value="1"/>
</dbReference>
<dbReference type="EMBL" id="CP059572">
    <property type="protein sequence ID" value="QXJ19499.1"/>
    <property type="molecule type" value="Genomic_DNA"/>
</dbReference>
<keyword evidence="2 5" id="KW-0812">Transmembrane</keyword>
<feature type="transmembrane region" description="Helical" evidence="5">
    <location>
        <begin position="215"/>
        <end position="234"/>
    </location>
</feature>
<dbReference type="CDD" id="cd17321">
    <property type="entry name" value="MFS_MMR_MDR_like"/>
    <property type="match status" value="1"/>
</dbReference>
<proteinExistence type="predicted"/>
<dbReference type="InterPro" id="IPR011701">
    <property type="entry name" value="MFS"/>
</dbReference>
<evidence type="ECO:0000313" key="7">
    <source>
        <dbReference type="EMBL" id="QXJ19499.1"/>
    </source>
</evidence>
<dbReference type="InterPro" id="IPR036259">
    <property type="entry name" value="MFS_trans_sf"/>
</dbReference>
<feature type="domain" description="Major facilitator superfamily (MFS) profile" evidence="6">
    <location>
        <begin position="24"/>
        <end position="470"/>
    </location>
</feature>
<feature type="transmembrane region" description="Helical" evidence="5">
    <location>
        <begin position="374"/>
        <end position="396"/>
    </location>
</feature>
<dbReference type="PANTHER" id="PTHR42718">
    <property type="entry name" value="MAJOR FACILITATOR SUPERFAMILY MULTIDRUG TRANSPORTER MFSC"/>
    <property type="match status" value="1"/>
</dbReference>
<feature type="transmembrane region" description="Helical" evidence="5">
    <location>
        <begin position="408"/>
        <end position="434"/>
    </location>
</feature>